<proteinExistence type="predicted"/>
<comment type="caution">
    <text evidence="1">The sequence shown here is derived from an EMBL/GenBank/DDBJ whole genome shotgun (WGS) entry which is preliminary data.</text>
</comment>
<dbReference type="EMBL" id="JAOYFB010000008">
    <property type="protein sequence ID" value="KAK4017562.1"/>
    <property type="molecule type" value="Genomic_DNA"/>
</dbReference>
<organism evidence="1 2">
    <name type="scientific">Daphnia magna</name>
    <dbReference type="NCBI Taxonomy" id="35525"/>
    <lineage>
        <taxon>Eukaryota</taxon>
        <taxon>Metazoa</taxon>
        <taxon>Ecdysozoa</taxon>
        <taxon>Arthropoda</taxon>
        <taxon>Crustacea</taxon>
        <taxon>Branchiopoda</taxon>
        <taxon>Diplostraca</taxon>
        <taxon>Cladocera</taxon>
        <taxon>Anomopoda</taxon>
        <taxon>Daphniidae</taxon>
        <taxon>Daphnia</taxon>
    </lineage>
</organism>
<reference evidence="1 2" key="1">
    <citation type="journal article" date="2023" name="Nucleic Acids Res.">
        <title>The hologenome of Daphnia magna reveals possible DNA methylation and microbiome-mediated evolution of the host genome.</title>
        <authorList>
            <person name="Chaturvedi A."/>
            <person name="Li X."/>
            <person name="Dhandapani V."/>
            <person name="Marshall H."/>
            <person name="Kissane S."/>
            <person name="Cuenca-Cambronero M."/>
            <person name="Asole G."/>
            <person name="Calvet F."/>
            <person name="Ruiz-Romero M."/>
            <person name="Marangio P."/>
            <person name="Guigo R."/>
            <person name="Rago D."/>
            <person name="Mirbahai L."/>
            <person name="Eastwood N."/>
            <person name="Colbourne J.K."/>
            <person name="Zhou J."/>
            <person name="Mallon E."/>
            <person name="Orsini L."/>
        </authorList>
    </citation>
    <scope>NUCLEOTIDE SEQUENCE [LARGE SCALE GENOMIC DNA]</scope>
    <source>
        <strain evidence="1">LRV0_1</strain>
    </source>
</reference>
<accession>A0ABQ9ZXD4</accession>
<sequence>MEYTCIQCEYTVVAEMELLATMLADFDVGLNCRAGFDLAPTASWDAVARGGLKGFGCLGAGDGFSFSTPLILLNLSAASIWSPMNFITLSMSVDLLDSDFAHSSCKLEGINLIS</sequence>
<name>A0ABQ9ZXD4_9CRUS</name>
<gene>
    <name evidence="1" type="ORF">OUZ56_033068</name>
</gene>
<keyword evidence="2" id="KW-1185">Reference proteome</keyword>
<evidence type="ECO:0000313" key="2">
    <source>
        <dbReference type="Proteomes" id="UP001234178"/>
    </source>
</evidence>
<protein>
    <submittedName>
        <fullName evidence="1">Uncharacterized protein</fullName>
    </submittedName>
</protein>
<dbReference type="Proteomes" id="UP001234178">
    <property type="component" value="Unassembled WGS sequence"/>
</dbReference>
<evidence type="ECO:0000313" key="1">
    <source>
        <dbReference type="EMBL" id="KAK4017562.1"/>
    </source>
</evidence>